<dbReference type="GO" id="GO:0004519">
    <property type="term" value="F:endonuclease activity"/>
    <property type="evidence" value="ECO:0007669"/>
    <property type="project" value="UniProtKB-KW"/>
</dbReference>
<dbReference type="InterPro" id="IPR011335">
    <property type="entry name" value="Restrct_endonuc-II-like"/>
</dbReference>
<dbReference type="NCBIfam" id="TIGR00252">
    <property type="entry name" value="YraN family protein"/>
    <property type="match status" value="1"/>
</dbReference>
<keyword evidence="1" id="KW-0540">Nuclease</keyword>
<dbReference type="PANTHER" id="PTHR34039">
    <property type="entry name" value="UPF0102 PROTEIN YRAN"/>
    <property type="match status" value="1"/>
</dbReference>
<sequence length="121" mass="14505">MWSLKRKIGNKVEDYALKYLKNKGLSLIERNYLTKYGELDLVMLDNNTLVFIEIRYRKKSDFGSAVETVNLKKQKKIINTAEYFLNEYEQYQHYDCRFDVLGVDNILKYKNVSWIKNAFEL</sequence>
<dbReference type="GO" id="GO:0003676">
    <property type="term" value="F:nucleic acid binding"/>
    <property type="evidence" value="ECO:0007669"/>
    <property type="project" value="InterPro"/>
</dbReference>
<proteinExistence type="inferred from homology"/>
<dbReference type="InterPro" id="IPR011856">
    <property type="entry name" value="tRNA_endonuc-like_dom_sf"/>
</dbReference>
<dbReference type="PANTHER" id="PTHR34039:SF1">
    <property type="entry name" value="UPF0102 PROTEIN YRAN"/>
    <property type="match status" value="1"/>
</dbReference>
<reference evidence="1" key="1">
    <citation type="submission" date="2016-10" db="EMBL/GenBank/DDBJ databases">
        <authorList>
            <person name="de Groot N.N."/>
        </authorList>
    </citation>
    <scope>NUCLEOTIDE SEQUENCE</scope>
</reference>
<accession>A0A1W1CUY4</accession>
<keyword evidence="1" id="KW-0255">Endonuclease</keyword>
<organism evidence="1">
    <name type="scientific">hydrothermal vent metagenome</name>
    <dbReference type="NCBI Taxonomy" id="652676"/>
    <lineage>
        <taxon>unclassified sequences</taxon>
        <taxon>metagenomes</taxon>
        <taxon>ecological metagenomes</taxon>
    </lineage>
</organism>
<dbReference type="Pfam" id="PF02021">
    <property type="entry name" value="UPF0102"/>
    <property type="match status" value="1"/>
</dbReference>
<dbReference type="HAMAP" id="MF_00048">
    <property type="entry name" value="UPF0102"/>
    <property type="match status" value="1"/>
</dbReference>
<dbReference type="SUPFAM" id="SSF52980">
    <property type="entry name" value="Restriction endonuclease-like"/>
    <property type="match status" value="1"/>
</dbReference>
<dbReference type="Gene3D" id="3.40.1350.10">
    <property type="match status" value="1"/>
</dbReference>
<protein>
    <submittedName>
        <fullName evidence="1">Predicted endonuclease distantly related to archaeal Holliday junction resolvase</fullName>
    </submittedName>
</protein>
<keyword evidence="1" id="KW-0378">Hydrolase</keyword>
<dbReference type="EMBL" id="FPHJ01000066">
    <property type="protein sequence ID" value="SFV69471.1"/>
    <property type="molecule type" value="Genomic_DNA"/>
</dbReference>
<dbReference type="InterPro" id="IPR003509">
    <property type="entry name" value="UPF0102_YraN-like"/>
</dbReference>
<evidence type="ECO:0000313" key="1">
    <source>
        <dbReference type="EMBL" id="SFV69471.1"/>
    </source>
</evidence>
<dbReference type="NCBIfam" id="NF009150">
    <property type="entry name" value="PRK12497.1-3"/>
    <property type="match status" value="1"/>
</dbReference>
<dbReference type="AlphaFoldDB" id="A0A1W1CUY4"/>
<gene>
    <name evidence="1" type="ORF">MNB_SUP05-5-146</name>
</gene>
<name>A0A1W1CUY4_9ZZZZ</name>